<feature type="domain" description="EF-hand" evidence="3">
    <location>
        <begin position="208"/>
        <end position="243"/>
    </location>
</feature>
<protein>
    <recommendedName>
        <fullName evidence="3">EF-hand domain-containing protein</fullName>
    </recommendedName>
</protein>
<dbReference type="SUPFAM" id="SSF47473">
    <property type="entry name" value="EF-hand"/>
    <property type="match status" value="1"/>
</dbReference>
<name>A0A8S4ABR7_9EUPU</name>
<dbReference type="InterPro" id="IPR018247">
    <property type="entry name" value="EF_Hand_1_Ca_BS"/>
</dbReference>
<dbReference type="AlphaFoldDB" id="A0A8S4ABR7"/>
<evidence type="ECO:0000259" key="3">
    <source>
        <dbReference type="PROSITE" id="PS50222"/>
    </source>
</evidence>
<proteinExistence type="predicted"/>
<dbReference type="Pfam" id="PF13499">
    <property type="entry name" value="EF-hand_7"/>
    <property type="match status" value="1"/>
</dbReference>
<feature type="domain" description="EF-hand" evidence="3">
    <location>
        <begin position="244"/>
        <end position="279"/>
    </location>
</feature>
<evidence type="ECO:0000256" key="1">
    <source>
        <dbReference type="ARBA" id="ARBA00022837"/>
    </source>
</evidence>
<evidence type="ECO:0000313" key="4">
    <source>
        <dbReference type="EMBL" id="CAG5135491.1"/>
    </source>
</evidence>
<dbReference type="PANTHER" id="PTHR47225">
    <property type="entry name" value="EF-HAND CALCIUM-BINDING DOMAIN-CONTAINING PROTEIN 12"/>
    <property type="match status" value="1"/>
</dbReference>
<organism evidence="4 5">
    <name type="scientific">Candidula unifasciata</name>
    <dbReference type="NCBI Taxonomy" id="100452"/>
    <lineage>
        <taxon>Eukaryota</taxon>
        <taxon>Metazoa</taxon>
        <taxon>Spiralia</taxon>
        <taxon>Lophotrochozoa</taxon>
        <taxon>Mollusca</taxon>
        <taxon>Gastropoda</taxon>
        <taxon>Heterobranchia</taxon>
        <taxon>Euthyneura</taxon>
        <taxon>Panpulmonata</taxon>
        <taxon>Eupulmonata</taxon>
        <taxon>Stylommatophora</taxon>
        <taxon>Helicina</taxon>
        <taxon>Helicoidea</taxon>
        <taxon>Geomitridae</taxon>
        <taxon>Candidula</taxon>
    </lineage>
</organism>
<dbReference type="SMART" id="SM00054">
    <property type="entry name" value="EFh"/>
    <property type="match status" value="2"/>
</dbReference>
<evidence type="ECO:0000256" key="2">
    <source>
        <dbReference type="SAM" id="MobiDB-lite"/>
    </source>
</evidence>
<dbReference type="Proteomes" id="UP000678393">
    <property type="component" value="Unassembled WGS sequence"/>
</dbReference>
<dbReference type="PROSITE" id="PS00018">
    <property type="entry name" value="EF_HAND_1"/>
    <property type="match status" value="1"/>
</dbReference>
<dbReference type="PROSITE" id="PS50222">
    <property type="entry name" value="EF_HAND_2"/>
    <property type="match status" value="2"/>
</dbReference>
<keyword evidence="1" id="KW-0106">Calcium</keyword>
<feature type="compositionally biased region" description="Polar residues" evidence="2">
    <location>
        <begin position="307"/>
        <end position="318"/>
    </location>
</feature>
<accession>A0A8S4ABR7</accession>
<dbReference type="GO" id="GO:0005509">
    <property type="term" value="F:calcium ion binding"/>
    <property type="evidence" value="ECO:0007669"/>
    <property type="project" value="InterPro"/>
</dbReference>
<reference evidence="4" key="1">
    <citation type="submission" date="2021-04" db="EMBL/GenBank/DDBJ databases">
        <authorList>
            <consortium name="Molecular Ecology Group"/>
        </authorList>
    </citation>
    <scope>NUCLEOTIDE SEQUENCE</scope>
</reference>
<keyword evidence="5" id="KW-1185">Reference proteome</keyword>
<dbReference type="OrthoDB" id="10005811at2759"/>
<evidence type="ECO:0000313" key="5">
    <source>
        <dbReference type="Proteomes" id="UP000678393"/>
    </source>
</evidence>
<dbReference type="InterPro" id="IPR042847">
    <property type="entry name" value="EFC12"/>
</dbReference>
<comment type="caution">
    <text evidence="4">The sequence shown here is derived from an EMBL/GenBank/DDBJ whole genome shotgun (WGS) entry which is preliminary data.</text>
</comment>
<sequence length="653" mass="74747">MAPSNGECVQDTDISFDMERLFDLYNFDHIPTEKRLSLFKQRDLAHVKRYKTAVKIFGGPSKRTRVHIAPPMETLLKHRLGFYQEEFEPPSNLPMNGQPKPPPVRLETEETIVGKAEEEKAYVTHYNNLIAERKQLRSYLDNLLPDETYLARKINKSEIEKRVLAQYRAHRIQKLEEIRPTPKLHPGIPYVAVTSLNGIQILDMFLSQNHMRLMDLFRRADKNKNQSLTRQEILSAVTQTDHPLTEADVDAMFVMLDADLKGKLSYQAFNKGLQLWHKQKRFTKSQTEGKTKKALSIKNTLEGSEIRPTSSRAATASNLRRKAHSKGLTPDKHTFFGELSGVIKVGYKPIDDHCLESTLGGETADVVNQFRQDKLKEYFSIKKLFEQRGLPLTQKFLDRVTLYPGDQSLSELKQTTDSPVGQFTDQTHPFTKIRSVRGNANNWKVTYPDKKSGFTSSSYSHLKRNIDDASNSRDEELPQRKTLVNGHEQTEIPIGQGYLTVQGEYPSSSSVVPKVHKENFISGQALISRKVDSRMTFQNYNKHTQRRPKRFHNIHNKGKAQATWPSYLSNKLRLCMDSDLVPAGRCRRPLESRDSSDGDGYHTGICKDRGNAVFQYTAQPKRAYPGYNNDLLTWPVGENGVRYGNIDEHRLVK</sequence>
<dbReference type="EMBL" id="CAJHNH020008357">
    <property type="protein sequence ID" value="CAG5135491.1"/>
    <property type="molecule type" value="Genomic_DNA"/>
</dbReference>
<dbReference type="CDD" id="cd00051">
    <property type="entry name" value="EFh"/>
    <property type="match status" value="1"/>
</dbReference>
<feature type="region of interest" description="Disordered" evidence="2">
    <location>
        <begin position="307"/>
        <end position="327"/>
    </location>
</feature>
<dbReference type="InterPro" id="IPR002048">
    <property type="entry name" value="EF_hand_dom"/>
</dbReference>
<gene>
    <name evidence="4" type="ORF">CUNI_LOCUS21049</name>
</gene>
<dbReference type="InterPro" id="IPR011992">
    <property type="entry name" value="EF-hand-dom_pair"/>
</dbReference>
<dbReference type="PANTHER" id="PTHR47225:SF1">
    <property type="entry name" value="EF-HAND CALCIUM-BINDING DOMAIN-CONTAINING PROTEIN 12"/>
    <property type="match status" value="1"/>
</dbReference>
<dbReference type="Gene3D" id="1.10.238.10">
    <property type="entry name" value="EF-hand"/>
    <property type="match status" value="1"/>
</dbReference>